<name>A0AAF3FJ87_9BILA</name>
<dbReference type="Gene3D" id="3.40.50.300">
    <property type="entry name" value="P-loop containing nucleotide triphosphate hydrolases"/>
    <property type="match status" value="1"/>
</dbReference>
<reference evidence="2" key="1">
    <citation type="submission" date="2024-02" db="UniProtKB">
        <authorList>
            <consortium name="WormBaseParasite"/>
        </authorList>
    </citation>
    <scope>IDENTIFICATION</scope>
</reference>
<sequence>MLNPESVARHDAIKRQFVTQLNDNCEKLRILGTKLCKTGKGIIAIELATNLSGAGIGGVAAAGVLITIITGGTAIPVAILGATAFGVGVAGAGAGVGGILTDKFAGSKEIIEIYENISNALQGYSEQIAVIENDILERTRLRIENTNKTGLASFLGLAGKLVPMSELGAIVVKKTGEVAGIFALRVAGDVAEAGAQMAARNVFAITSALIGGSGPMCIPFIDGKETGTKGIEFFSEPIPFVNDLGEECFLLLVDSKGFFDYEASAKEIFHTNAILNLYANILIYNVSEINQTDVKTFTLNVSKSGTDLALAEEKDDKPILIFCERNSRGEVTGYLPNEFQERFKSNSKLNLEVEVLEDNFGEIENVSIPSPGMFLQRANYFKPITLGNGTDTIDEYTEKFIDGVLALKDLIIHKAKRMPGKSLHDFRAFCEVLVANADRFGENDFDNLQLIRCSVANIALQNGISAWTSDFAYEKSVLETWAKNSKFAEILEKLTEIFKQAKQIHLEKLQMKTKDFVSAEQARAEEELNDSPNTNEMNGMIEFFEKNANLACKSRV</sequence>
<accession>A0AAF3FJ87</accession>
<dbReference type="Proteomes" id="UP000887575">
    <property type="component" value="Unassembled WGS sequence"/>
</dbReference>
<dbReference type="WBParaSite" id="MBELARI_LOCUS6692">
    <property type="protein sequence ID" value="MBELARI_LOCUS6692"/>
    <property type="gene ID" value="MBELARI_LOCUS6692"/>
</dbReference>
<evidence type="ECO:0000313" key="2">
    <source>
        <dbReference type="WBParaSite" id="MBELARI_LOCUS6692"/>
    </source>
</evidence>
<dbReference type="InterPro" id="IPR027417">
    <property type="entry name" value="P-loop_NTPase"/>
</dbReference>
<evidence type="ECO:0000313" key="1">
    <source>
        <dbReference type="Proteomes" id="UP000887575"/>
    </source>
</evidence>
<protein>
    <submittedName>
        <fullName evidence="2">Uncharacterized protein</fullName>
    </submittedName>
</protein>
<keyword evidence="1" id="KW-1185">Reference proteome</keyword>
<proteinExistence type="predicted"/>
<dbReference type="AlphaFoldDB" id="A0AAF3FJ87"/>
<organism evidence="1 2">
    <name type="scientific">Mesorhabditis belari</name>
    <dbReference type="NCBI Taxonomy" id="2138241"/>
    <lineage>
        <taxon>Eukaryota</taxon>
        <taxon>Metazoa</taxon>
        <taxon>Ecdysozoa</taxon>
        <taxon>Nematoda</taxon>
        <taxon>Chromadorea</taxon>
        <taxon>Rhabditida</taxon>
        <taxon>Rhabditina</taxon>
        <taxon>Rhabditomorpha</taxon>
        <taxon>Rhabditoidea</taxon>
        <taxon>Rhabditidae</taxon>
        <taxon>Mesorhabditinae</taxon>
        <taxon>Mesorhabditis</taxon>
    </lineage>
</organism>